<evidence type="ECO:0000256" key="1">
    <source>
        <dbReference type="ARBA" id="ARBA00022801"/>
    </source>
</evidence>
<dbReference type="PROSITE" id="PS51635">
    <property type="entry name" value="PNPLA"/>
    <property type="match status" value="1"/>
</dbReference>
<keyword evidence="3 4" id="KW-0443">Lipid metabolism</keyword>
<evidence type="ECO:0000256" key="3">
    <source>
        <dbReference type="ARBA" id="ARBA00023098"/>
    </source>
</evidence>
<dbReference type="Gene3D" id="3.40.1090.10">
    <property type="entry name" value="Cytosolic phospholipase A2 catalytic domain"/>
    <property type="match status" value="1"/>
</dbReference>
<organism evidence="6 7">
    <name type="scientific">Panaeolus cyanescens</name>
    <dbReference type="NCBI Taxonomy" id="181874"/>
    <lineage>
        <taxon>Eukaryota</taxon>
        <taxon>Fungi</taxon>
        <taxon>Dikarya</taxon>
        <taxon>Basidiomycota</taxon>
        <taxon>Agaricomycotina</taxon>
        <taxon>Agaricomycetes</taxon>
        <taxon>Agaricomycetidae</taxon>
        <taxon>Agaricales</taxon>
        <taxon>Agaricineae</taxon>
        <taxon>Galeropsidaceae</taxon>
        <taxon>Panaeolus</taxon>
    </lineage>
</organism>
<feature type="short sequence motif" description="GXSXG" evidence="4">
    <location>
        <begin position="461"/>
        <end position="465"/>
    </location>
</feature>
<dbReference type="SUPFAM" id="SSF52151">
    <property type="entry name" value="FabD/lysophospholipase-like"/>
    <property type="match status" value="1"/>
</dbReference>
<sequence length="754" mass="83984">MPTGTPNFLDDAWLRSESKCIVAAQTADVASQIWFKSKPVDREFCYRVTQIQLCTSSRDQGNVQDKNAGSWTWFELVILADENATEPKVSKEGREMVWRSHSNRISDERSPTFHFGAVFDRRSDLLAALEVGDVLAVRVCARFPAWTNYAHKGYILARRLNEDLFTPHQWTLSSDVIPSLSEDIEDGCYSFMSTTSCFVKASGPDMVSTIWFTTPALDKEAIDRFEAVQLFTYARYQESQVTALAQDDSFSWFDLVVLETPKDTVPRVENGVSLVWHSHSNGSSFIHPFGHQGKRFDLEENEEDEAKQRALAIKGALKPGNAIGVRVCAQYVGWENYARSGQLVVRISNKAPSAEPIQLPDVTGTLEALSEIRASAEKYYEKVGVTSATIATLSNETRADMVLEAPPAYEGPRVLRLLCLDGGGVRGVSELCILKKLMAKIAKEKGTKDIRPCEYFDMIAGTSTGGLIALMLGRLRMTIEECEKAYDDISQKVFGKTRKLNMMNETLAYLGTTYMYEEKPLEDAVKTMVNKVLGDPEAQLMERDNPCHVLVMSALASPTGDAKTAVHLRSYDIGKTVPSEEINFKIWEAARATSAAPVYFKQFEKNGKLFVDGGMGWNNPVFELVGDIVPIFGTNFNIGALVSLGTGVPVLTQLRPAGPMTAKDYICAPTNSENPADTFSRHSPILPRVGEQKYWRFNLDKESCKGYPISYDDVMTKMDDWKAIEQIRKLTDLWLADKSRDASLTECAKKLAST</sequence>
<dbReference type="PANTHER" id="PTHR24185">
    <property type="entry name" value="CALCIUM-INDEPENDENT PHOSPHOLIPASE A2-GAMMA"/>
    <property type="match status" value="1"/>
</dbReference>
<dbReference type="STRING" id="181874.A0A409WVH8"/>
<dbReference type="PANTHER" id="PTHR24185:SF1">
    <property type="entry name" value="CALCIUM-INDEPENDENT PHOSPHOLIPASE A2-GAMMA"/>
    <property type="match status" value="1"/>
</dbReference>
<protein>
    <recommendedName>
        <fullName evidence="5">PNPLA domain-containing protein</fullName>
    </recommendedName>
</protein>
<dbReference type="AlphaFoldDB" id="A0A409WVH8"/>
<dbReference type="OrthoDB" id="630895at2759"/>
<dbReference type="GO" id="GO:0047499">
    <property type="term" value="F:calcium-independent phospholipase A2 activity"/>
    <property type="evidence" value="ECO:0007669"/>
    <property type="project" value="TreeGrafter"/>
</dbReference>
<dbReference type="InterPro" id="IPR002641">
    <property type="entry name" value="PNPLA_dom"/>
</dbReference>
<dbReference type="GO" id="GO:0016020">
    <property type="term" value="C:membrane"/>
    <property type="evidence" value="ECO:0007669"/>
    <property type="project" value="TreeGrafter"/>
</dbReference>
<evidence type="ECO:0000313" key="6">
    <source>
        <dbReference type="EMBL" id="PPQ82479.1"/>
    </source>
</evidence>
<dbReference type="InParanoid" id="A0A409WVH8"/>
<dbReference type="GO" id="GO:0019369">
    <property type="term" value="P:arachidonate metabolic process"/>
    <property type="evidence" value="ECO:0007669"/>
    <property type="project" value="TreeGrafter"/>
</dbReference>
<keyword evidence="7" id="KW-1185">Reference proteome</keyword>
<evidence type="ECO:0000256" key="4">
    <source>
        <dbReference type="PROSITE-ProRule" id="PRU01161"/>
    </source>
</evidence>
<dbReference type="GO" id="GO:0016042">
    <property type="term" value="P:lipid catabolic process"/>
    <property type="evidence" value="ECO:0007669"/>
    <property type="project" value="UniProtKB-UniRule"/>
</dbReference>
<evidence type="ECO:0000256" key="2">
    <source>
        <dbReference type="ARBA" id="ARBA00022963"/>
    </source>
</evidence>
<feature type="short sequence motif" description="DGA/G" evidence="4">
    <location>
        <begin position="612"/>
        <end position="614"/>
    </location>
</feature>
<proteinExistence type="predicted"/>
<name>A0A409WVH8_9AGAR</name>
<evidence type="ECO:0000259" key="5">
    <source>
        <dbReference type="PROSITE" id="PS51635"/>
    </source>
</evidence>
<dbReference type="Pfam" id="PF01734">
    <property type="entry name" value="Patatin"/>
    <property type="match status" value="1"/>
</dbReference>
<accession>A0A409WVH8</accession>
<keyword evidence="1 4" id="KW-0378">Hydrolase</keyword>
<reference evidence="6 7" key="1">
    <citation type="journal article" date="2018" name="Evol. Lett.">
        <title>Horizontal gene cluster transfer increased hallucinogenic mushroom diversity.</title>
        <authorList>
            <person name="Reynolds H.T."/>
            <person name="Vijayakumar V."/>
            <person name="Gluck-Thaler E."/>
            <person name="Korotkin H.B."/>
            <person name="Matheny P.B."/>
            <person name="Slot J.C."/>
        </authorList>
    </citation>
    <scope>NUCLEOTIDE SEQUENCE [LARGE SCALE GENOMIC DNA]</scope>
    <source>
        <strain evidence="6 7">2629</strain>
    </source>
</reference>
<feature type="active site" description="Nucleophile" evidence="4">
    <location>
        <position position="463"/>
    </location>
</feature>
<dbReference type="EMBL" id="NHTK01005154">
    <property type="protein sequence ID" value="PPQ82479.1"/>
    <property type="molecule type" value="Genomic_DNA"/>
</dbReference>
<dbReference type="GO" id="GO:0046486">
    <property type="term" value="P:glycerolipid metabolic process"/>
    <property type="evidence" value="ECO:0007669"/>
    <property type="project" value="UniProtKB-ARBA"/>
</dbReference>
<gene>
    <name evidence="6" type="ORF">CVT24_002371</name>
</gene>
<evidence type="ECO:0000313" key="7">
    <source>
        <dbReference type="Proteomes" id="UP000284842"/>
    </source>
</evidence>
<dbReference type="InterPro" id="IPR016035">
    <property type="entry name" value="Acyl_Trfase/lysoPLipase"/>
</dbReference>
<comment type="caution">
    <text evidence="6">The sequence shown here is derived from an EMBL/GenBank/DDBJ whole genome shotgun (WGS) entry which is preliminary data.</text>
</comment>
<dbReference type="Proteomes" id="UP000284842">
    <property type="component" value="Unassembled WGS sequence"/>
</dbReference>
<feature type="short sequence motif" description="GXGXXG" evidence="4">
    <location>
        <begin position="422"/>
        <end position="427"/>
    </location>
</feature>
<keyword evidence="2 4" id="KW-0442">Lipid degradation</keyword>
<feature type="domain" description="PNPLA" evidence="5">
    <location>
        <begin position="418"/>
        <end position="625"/>
    </location>
</feature>
<feature type="active site" description="Proton acceptor" evidence="4">
    <location>
        <position position="612"/>
    </location>
</feature>